<keyword evidence="1" id="KW-0808">Transferase</keyword>
<evidence type="ECO:0000313" key="2">
    <source>
        <dbReference type="EMBL" id="OTA81629.1"/>
    </source>
</evidence>
<dbReference type="RefSeq" id="WP_086142806.1">
    <property type="nucleotide sequence ID" value="NZ_MIMF01000341.1"/>
</dbReference>
<dbReference type="SUPFAM" id="SSF53448">
    <property type="entry name" value="Nucleotide-diphospho-sugar transferases"/>
    <property type="match status" value="1"/>
</dbReference>
<dbReference type="PANTHER" id="PTHR32385:SF15">
    <property type="entry name" value="INOSITOL PHOSPHOCERAMIDE MANNOSYLTRANSFERASE 1"/>
    <property type="match status" value="1"/>
</dbReference>
<evidence type="ECO:0000256" key="1">
    <source>
        <dbReference type="ARBA" id="ARBA00022679"/>
    </source>
</evidence>
<name>A0AAE5MQR4_LIMRT</name>
<dbReference type="InterPro" id="IPR007577">
    <property type="entry name" value="GlycoTrfase_DXD_sugar-bd_CS"/>
</dbReference>
<reference evidence="2 3" key="1">
    <citation type="submission" date="2016-09" db="EMBL/GenBank/DDBJ databases">
        <title>Lactobacillus reuteri KLR3006, genome sequencing and assembly.</title>
        <authorList>
            <person name="Lee J.-Y."/>
            <person name="Kim E.B."/>
            <person name="Choi Y.-J."/>
        </authorList>
    </citation>
    <scope>NUCLEOTIDE SEQUENCE [LARGE SCALE GENOMIC DNA]</scope>
    <source>
        <strain evidence="2 3">KLR3006</strain>
    </source>
</reference>
<sequence>MIPQKIFYIWFGKKQLSSQTKENLITWQKCNPDYEIIKIDETNFDINKYPFIRDAYNSKNWAFASDMARLIVIYQNGGFYFDTDVKMIKSLDPLTKYKSVWGMEMPGLINSGLIIGAKKGDDDLKNLINIYQNKVFDSKNINAMLTPRIISDYFKNKGLTEKNTIQRLKNDTVIFPTDYFAPYHWWGGGKLSQNTVAIQQYQKGWGKEDISKATRLIARVHYNFPKSYSKLRLFLKKFK</sequence>
<dbReference type="PANTHER" id="PTHR32385">
    <property type="entry name" value="MANNOSYL PHOSPHORYLINOSITOL CERAMIDE SYNTHASE"/>
    <property type="match status" value="1"/>
</dbReference>
<evidence type="ECO:0000313" key="3">
    <source>
        <dbReference type="Proteomes" id="UP000194219"/>
    </source>
</evidence>
<dbReference type="Proteomes" id="UP000194219">
    <property type="component" value="Unassembled WGS sequence"/>
</dbReference>
<protein>
    <recommendedName>
        <fullName evidence="4">Glycosyl transferase</fullName>
    </recommendedName>
</protein>
<dbReference type="AlphaFoldDB" id="A0AAE5MQR4"/>
<dbReference type="EMBL" id="MIMV01000244">
    <property type="protein sequence ID" value="OTA81629.1"/>
    <property type="molecule type" value="Genomic_DNA"/>
</dbReference>
<dbReference type="GO" id="GO:0016020">
    <property type="term" value="C:membrane"/>
    <property type="evidence" value="ECO:0007669"/>
    <property type="project" value="GOC"/>
</dbReference>
<gene>
    <name evidence="2" type="ORF">BHL83_09530</name>
</gene>
<dbReference type="Pfam" id="PF04488">
    <property type="entry name" value="Gly_transf_sug"/>
    <property type="match status" value="1"/>
</dbReference>
<organism evidence="2 3">
    <name type="scientific">Limosilactobacillus reuteri</name>
    <name type="common">Lactobacillus reuteri</name>
    <dbReference type="NCBI Taxonomy" id="1598"/>
    <lineage>
        <taxon>Bacteria</taxon>
        <taxon>Bacillati</taxon>
        <taxon>Bacillota</taxon>
        <taxon>Bacilli</taxon>
        <taxon>Lactobacillales</taxon>
        <taxon>Lactobacillaceae</taxon>
        <taxon>Limosilactobacillus</taxon>
    </lineage>
</organism>
<dbReference type="GO" id="GO:0051999">
    <property type="term" value="P:mannosyl-inositol phosphorylceramide biosynthetic process"/>
    <property type="evidence" value="ECO:0007669"/>
    <property type="project" value="TreeGrafter"/>
</dbReference>
<dbReference type="Gene3D" id="3.90.550.20">
    <property type="match status" value="1"/>
</dbReference>
<proteinExistence type="predicted"/>
<accession>A0AAE5MQR4</accession>
<evidence type="ECO:0008006" key="4">
    <source>
        <dbReference type="Google" id="ProtNLM"/>
    </source>
</evidence>
<dbReference type="InterPro" id="IPR051706">
    <property type="entry name" value="Glycosyltransferase_domain"/>
</dbReference>
<dbReference type="GO" id="GO:0000030">
    <property type="term" value="F:mannosyltransferase activity"/>
    <property type="evidence" value="ECO:0007669"/>
    <property type="project" value="TreeGrafter"/>
</dbReference>
<dbReference type="InterPro" id="IPR029044">
    <property type="entry name" value="Nucleotide-diphossugar_trans"/>
</dbReference>
<comment type="caution">
    <text evidence="2">The sequence shown here is derived from an EMBL/GenBank/DDBJ whole genome shotgun (WGS) entry which is preliminary data.</text>
</comment>